<proteinExistence type="predicted"/>
<feature type="transmembrane region" description="Helical" evidence="1">
    <location>
        <begin position="193"/>
        <end position="220"/>
    </location>
</feature>
<protein>
    <recommendedName>
        <fullName evidence="4">DUF4129 domain-containing protein</fullName>
    </recommendedName>
</protein>
<dbReference type="Proteomes" id="UP000219353">
    <property type="component" value="Unassembled WGS sequence"/>
</dbReference>
<evidence type="ECO:0000313" key="2">
    <source>
        <dbReference type="EMBL" id="SNY44693.1"/>
    </source>
</evidence>
<evidence type="ECO:0000256" key="1">
    <source>
        <dbReference type="SAM" id="Phobius"/>
    </source>
</evidence>
<organism evidence="2 3">
    <name type="scientific">Arsukibacterium tuosuense</name>
    <dbReference type="NCBI Taxonomy" id="1323745"/>
    <lineage>
        <taxon>Bacteria</taxon>
        <taxon>Pseudomonadati</taxon>
        <taxon>Pseudomonadota</taxon>
        <taxon>Gammaproteobacteria</taxon>
        <taxon>Chromatiales</taxon>
        <taxon>Chromatiaceae</taxon>
        <taxon>Arsukibacterium</taxon>
    </lineage>
</organism>
<feature type="transmembrane region" description="Helical" evidence="1">
    <location>
        <begin position="149"/>
        <end position="173"/>
    </location>
</feature>
<keyword evidence="1" id="KW-0812">Transmembrane</keyword>
<dbReference type="AlphaFoldDB" id="A0A285I9V2"/>
<dbReference type="OrthoDB" id="183980at2"/>
<name>A0A285I9V2_9GAMM</name>
<feature type="transmembrane region" description="Helical" evidence="1">
    <location>
        <begin position="241"/>
        <end position="261"/>
    </location>
</feature>
<reference evidence="3" key="1">
    <citation type="submission" date="2017-09" db="EMBL/GenBank/DDBJ databases">
        <authorList>
            <person name="Varghese N."/>
            <person name="Submissions S."/>
        </authorList>
    </citation>
    <scope>NUCLEOTIDE SEQUENCE [LARGE SCALE GENOMIC DNA]</scope>
    <source>
        <strain evidence="3">CGMCC 1.12461</strain>
    </source>
</reference>
<evidence type="ECO:0008006" key="4">
    <source>
        <dbReference type="Google" id="ProtNLM"/>
    </source>
</evidence>
<keyword evidence="3" id="KW-1185">Reference proteome</keyword>
<keyword evidence="1" id="KW-0472">Membrane</keyword>
<dbReference type="EMBL" id="OBEB01000001">
    <property type="protein sequence ID" value="SNY44693.1"/>
    <property type="molecule type" value="Genomic_DNA"/>
</dbReference>
<feature type="transmembrane region" description="Helical" evidence="1">
    <location>
        <begin position="36"/>
        <end position="64"/>
    </location>
</feature>
<accession>A0A285I9V2</accession>
<evidence type="ECO:0000313" key="3">
    <source>
        <dbReference type="Proteomes" id="UP000219353"/>
    </source>
</evidence>
<dbReference type="RefSeq" id="WP_097110002.1">
    <property type="nucleotide sequence ID" value="NZ_OBEB01000001.1"/>
</dbReference>
<keyword evidence="1" id="KW-1133">Transmembrane helix</keyword>
<gene>
    <name evidence="2" type="ORF">SAMN06297280_0771</name>
</gene>
<feature type="transmembrane region" description="Helical" evidence="1">
    <location>
        <begin position="335"/>
        <end position="367"/>
    </location>
</feature>
<sequence>MDVKQLIVEPQVRSPWQVFDLAVRCYRLMWLPLSLLWLLLALPLTLLVTLLADPMLAAAVVWLCKPLLERPLLHYVSRAVFSEQPAIRSCLGALRVGGWWQMLLSITWYRLAWRRAFLAPVLLLEQQQGDARSNRTKTLKRLYNDRQGYWLVFCLHLEFLLALVMSLLVYSFLPAGAVPGWISSIQLLESNSGGYIMLVLTLLSYSLVAPLFVLGGFLTYINRRIALEAWDLELKFRKIALRLKAATTTVALLLCFTLGVMPQPLSASTNPDTSPVATAGQDASDTVAPALYQPECKEQIRQQIEQIYQEQELINYTSSWVQDETEETEPGDGDWLAFLAFIGEGLGVLGWLCIIAVTLGLLYWLYLNYERLFRPFMAKVQPVEPTIPLMFADLPAEINRDDLLAQARYYHQQANARLMLACLLRFALHHIQQHYPVRLSVTMTEHECLHAISQSTPEQICLTTRRLIESWIVIAWGHQQLSLASLDAILAELESWQQQAATV</sequence>